<comment type="caution">
    <text evidence="2">The sequence shown here is derived from an EMBL/GenBank/DDBJ whole genome shotgun (WGS) entry which is preliminary data.</text>
</comment>
<dbReference type="SUPFAM" id="SSF55785">
    <property type="entry name" value="PYP-like sensor domain (PAS domain)"/>
    <property type="match status" value="1"/>
</dbReference>
<proteinExistence type="predicted"/>
<dbReference type="SUPFAM" id="SSF55781">
    <property type="entry name" value="GAF domain-like"/>
    <property type="match status" value="1"/>
</dbReference>
<sequence length="365" mass="41392">MNDVHETFRLQAVQRFYELSGNISAELQQLAELAAQICNTPMALLSMIHRDKQYFLGKVGVVISETDRSISFCTHTIEQNDLLIIPDTLEDERFVHHLQVRGFPYLRFYAGATLTTEDGFNVGSICVLDKQPRTLDEKQCNALRALSAQATRLMELNITLQYTSRLLDNQESTALKLRSILDSSNVHHILLGRNYEILAYNKAAFRFIKKATGKGYIPGDNILAYSTPATEEIFKNCYQRALKGEHIHAERKVSYYDISPSWWEISYSPARDAEGNIIGVAFNASNIDDRKKVEEQITLQNTTLRNIAQLQSHQARGPLSSIIGLVQIIKEEEYKHDETLIGLLDKAVQQLDDSIREIVNKTSSL</sequence>
<protein>
    <submittedName>
        <fullName evidence="2">PAS domain S-box protein</fullName>
    </submittedName>
</protein>
<dbReference type="OrthoDB" id="741455at2"/>
<dbReference type="InterPro" id="IPR000700">
    <property type="entry name" value="PAS-assoc_C"/>
</dbReference>
<accession>A0A4Q1D5E0</accession>
<dbReference type="InterPro" id="IPR013656">
    <property type="entry name" value="PAS_4"/>
</dbReference>
<evidence type="ECO:0000313" key="2">
    <source>
        <dbReference type="EMBL" id="RXK83705.1"/>
    </source>
</evidence>
<dbReference type="Pfam" id="PF08448">
    <property type="entry name" value="PAS_4"/>
    <property type="match status" value="1"/>
</dbReference>
<dbReference type="PANTHER" id="PTHR43102:SF2">
    <property type="entry name" value="GAF DOMAIN-CONTAINING PROTEIN"/>
    <property type="match status" value="1"/>
</dbReference>
<dbReference type="InterPro" id="IPR000014">
    <property type="entry name" value="PAS"/>
</dbReference>
<dbReference type="Proteomes" id="UP000290545">
    <property type="component" value="Unassembled WGS sequence"/>
</dbReference>
<name>A0A4Q1D5E0_9BACT</name>
<feature type="domain" description="PAC" evidence="1">
    <location>
        <begin position="247"/>
        <end position="299"/>
    </location>
</feature>
<keyword evidence="3" id="KW-1185">Reference proteome</keyword>
<dbReference type="EMBL" id="SDHZ01000002">
    <property type="protein sequence ID" value="RXK83705.1"/>
    <property type="molecule type" value="Genomic_DNA"/>
</dbReference>
<dbReference type="RefSeq" id="WP_129004757.1">
    <property type="nucleotide sequence ID" value="NZ_SDHZ01000002.1"/>
</dbReference>
<dbReference type="AlphaFoldDB" id="A0A4Q1D5E0"/>
<evidence type="ECO:0000259" key="1">
    <source>
        <dbReference type="PROSITE" id="PS50113"/>
    </source>
</evidence>
<gene>
    <name evidence="2" type="ORF">ESB13_16630</name>
</gene>
<dbReference type="Gene3D" id="3.30.450.40">
    <property type="match status" value="1"/>
</dbReference>
<dbReference type="NCBIfam" id="TIGR00229">
    <property type="entry name" value="sensory_box"/>
    <property type="match status" value="1"/>
</dbReference>
<dbReference type="PROSITE" id="PS50113">
    <property type="entry name" value="PAC"/>
    <property type="match status" value="1"/>
</dbReference>
<dbReference type="InterPro" id="IPR035965">
    <property type="entry name" value="PAS-like_dom_sf"/>
</dbReference>
<dbReference type="PANTHER" id="PTHR43102">
    <property type="entry name" value="SLR1143 PROTEIN"/>
    <property type="match status" value="1"/>
</dbReference>
<dbReference type="Gene3D" id="3.30.450.20">
    <property type="entry name" value="PAS domain"/>
    <property type="match status" value="1"/>
</dbReference>
<reference evidence="2 3" key="1">
    <citation type="submission" date="2019-01" db="EMBL/GenBank/DDBJ databases">
        <title>Filimonas sp. strain TTM-71.</title>
        <authorList>
            <person name="Chen W.-M."/>
        </authorList>
    </citation>
    <scope>NUCLEOTIDE SEQUENCE [LARGE SCALE GENOMIC DNA]</scope>
    <source>
        <strain evidence="2 3">TTM-71</strain>
    </source>
</reference>
<evidence type="ECO:0000313" key="3">
    <source>
        <dbReference type="Proteomes" id="UP000290545"/>
    </source>
</evidence>
<dbReference type="InterPro" id="IPR029016">
    <property type="entry name" value="GAF-like_dom_sf"/>
</dbReference>
<organism evidence="2 3">
    <name type="scientific">Filimonas effusa</name>
    <dbReference type="NCBI Taxonomy" id="2508721"/>
    <lineage>
        <taxon>Bacteria</taxon>
        <taxon>Pseudomonadati</taxon>
        <taxon>Bacteroidota</taxon>
        <taxon>Chitinophagia</taxon>
        <taxon>Chitinophagales</taxon>
        <taxon>Chitinophagaceae</taxon>
        <taxon>Filimonas</taxon>
    </lineage>
</organism>